<evidence type="ECO:0000256" key="3">
    <source>
        <dbReference type="ARBA" id="ARBA00022989"/>
    </source>
</evidence>
<evidence type="ECO:0000256" key="6">
    <source>
        <dbReference type="SAM" id="MobiDB-lite"/>
    </source>
</evidence>
<feature type="region of interest" description="Disordered" evidence="6">
    <location>
        <begin position="209"/>
        <end position="236"/>
    </location>
</feature>
<dbReference type="AlphaFoldDB" id="J3NMR9"/>
<dbReference type="InterPro" id="IPR049326">
    <property type="entry name" value="Rhodopsin_dom_fungi"/>
</dbReference>
<dbReference type="Pfam" id="PF20684">
    <property type="entry name" value="Fung_rhodopsin"/>
    <property type="match status" value="1"/>
</dbReference>
<feature type="transmembrane region" description="Helical" evidence="7">
    <location>
        <begin position="101"/>
        <end position="122"/>
    </location>
</feature>
<dbReference type="PANTHER" id="PTHR33048">
    <property type="entry name" value="PTH11-LIKE INTEGRAL MEMBRANE PROTEIN (AFU_ORTHOLOGUE AFUA_5G11245)"/>
    <property type="match status" value="1"/>
</dbReference>
<name>J3NMR9_GAET3</name>
<evidence type="ECO:0000259" key="8">
    <source>
        <dbReference type="Pfam" id="PF20684"/>
    </source>
</evidence>
<accession>J3NMR9</accession>
<evidence type="ECO:0000256" key="1">
    <source>
        <dbReference type="ARBA" id="ARBA00004141"/>
    </source>
</evidence>
<evidence type="ECO:0000313" key="9">
    <source>
        <dbReference type="EMBL" id="EJT82602.1"/>
    </source>
</evidence>
<gene>
    <name evidence="10" type="primary">20343033</name>
    <name evidence="9" type="ORF">GGTG_02575</name>
</gene>
<dbReference type="EMBL" id="GL385395">
    <property type="protein sequence ID" value="EJT82602.1"/>
    <property type="molecule type" value="Genomic_DNA"/>
</dbReference>
<dbReference type="GeneID" id="20343033"/>
<dbReference type="eggNOG" id="ENOG502SI8G">
    <property type="taxonomic scope" value="Eukaryota"/>
</dbReference>
<dbReference type="EnsemblFungi" id="EJT82602">
    <property type="protein sequence ID" value="EJT82602"/>
    <property type="gene ID" value="GGTG_02575"/>
</dbReference>
<reference evidence="10" key="5">
    <citation type="submission" date="2018-04" db="UniProtKB">
        <authorList>
            <consortium name="EnsemblFungi"/>
        </authorList>
    </citation>
    <scope>IDENTIFICATION</scope>
    <source>
        <strain evidence="10">R3-111a-1</strain>
    </source>
</reference>
<dbReference type="Proteomes" id="UP000006039">
    <property type="component" value="Unassembled WGS sequence"/>
</dbReference>
<comment type="similarity">
    <text evidence="5">Belongs to the SAT4 family.</text>
</comment>
<dbReference type="VEuPathDB" id="FungiDB:GGTG_02575"/>
<evidence type="ECO:0000256" key="5">
    <source>
        <dbReference type="ARBA" id="ARBA00038359"/>
    </source>
</evidence>
<dbReference type="InterPro" id="IPR052337">
    <property type="entry name" value="SAT4-like"/>
</dbReference>
<dbReference type="OrthoDB" id="5329176at2759"/>
<dbReference type="GO" id="GO:0016020">
    <property type="term" value="C:membrane"/>
    <property type="evidence" value="ECO:0007669"/>
    <property type="project" value="UniProtKB-SubCell"/>
</dbReference>
<evidence type="ECO:0000256" key="2">
    <source>
        <dbReference type="ARBA" id="ARBA00022692"/>
    </source>
</evidence>
<evidence type="ECO:0000256" key="7">
    <source>
        <dbReference type="SAM" id="Phobius"/>
    </source>
</evidence>
<evidence type="ECO:0000256" key="4">
    <source>
        <dbReference type="ARBA" id="ARBA00023136"/>
    </source>
</evidence>
<sequence length="236" mass="25482">MFTKLSILFLYTTLFPVPRMLLAARVVGVFLILWCLSSIIASFAMCQPFARNWDQTIQGHCGDQPLFYTCLGVINIVFEVIILAMPMPVIYSLSMPLRRKFAVAAMLSVGLAACGITVYRQITLQGLNFLDMPHSGLLATLFSGGSGLGFGSKGSKKHRQPGLETLAMTTSDDSSDLQLQPLDVENMVNVSSDWDAAFAAHNKTAPKLSTKDKVLGHSSSSSKSSGKTVVRSAGRA</sequence>
<proteinExistence type="inferred from homology"/>
<dbReference type="PANTHER" id="PTHR33048:SF57">
    <property type="entry name" value="INTEGRAL MEMBRANE PROTEIN-RELATED"/>
    <property type="match status" value="1"/>
</dbReference>
<evidence type="ECO:0000313" key="10">
    <source>
        <dbReference type="EnsemblFungi" id="EJT82602"/>
    </source>
</evidence>
<organism evidence="9">
    <name type="scientific">Gaeumannomyces tritici (strain R3-111a-1)</name>
    <name type="common">Wheat and barley take-all root rot fungus</name>
    <name type="synonym">Gaeumannomyces graminis var. tritici</name>
    <dbReference type="NCBI Taxonomy" id="644352"/>
    <lineage>
        <taxon>Eukaryota</taxon>
        <taxon>Fungi</taxon>
        <taxon>Dikarya</taxon>
        <taxon>Ascomycota</taxon>
        <taxon>Pezizomycotina</taxon>
        <taxon>Sordariomycetes</taxon>
        <taxon>Sordariomycetidae</taxon>
        <taxon>Magnaporthales</taxon>
        <taxon>Magnaporthaceae</taxon>
        <taxon>Gaeumannomyces</taxon>
    </lineage>
</organism>
<dbReference type="RefSeq" id="XP_009218611.1">
    <property type="nucleotide sequence ID" value="XM_009220347.1"/>
</dbReference>
<reference evidence="9" key="3">
    <citation type="submission" date="2010-09" db="EMBL/GenBank/DDBJ databases">
        <title>Annotation of Gaeumannomyces graminis var. tritici R3-111a-1.</title>
        <authorList>
            <consortium name="The Broad Institute Genome Sequencing Platform"/>
            <person name="Ma L.-J."/>
            <person name="Dead R."/>
            <person name="Young S.K."/>
            <person name="Zeng Q."/>
            <person name="Gargeya S."/>
            <person name="Fitzgerald M."/>
            <person name="Haas B."/>
            <person name="Abouelleil A."/>
            <person name="Alvarado L."/>
            <person name="Arachchi H.M."/>
            <person name="Berlin A."/>
            <person name="Brown A."/>
            <person name="Chapman S.B."/>
            <person name="Chen Z."/>
            <person name="Dunbar C."/>
            <person name="Freedman E."/>
            <person name="Gearin G."/>
            <person name="Gellesch M."/>
            <person name="Goldberg J."/>
            <person name="Griggs A."/>
            <person name="Gujja S."/>
            <person name="Heiman D."/>
            <person name="Howarth C."/>
            <person name="Larson L."/>
            <person name="Lui A."/>
            <person name="MacDonald P.J.P."/>
            <person name="Mehta T."/>
            <person name="Montmayeur A."/>
            <person name="Murphy C."/>
            <person name="Neiman D."/>
            <person name="Pearson M."/>
            <person name="Priest M."/>
            <person name="Roberts A."/>
            <person name="Saif S."/>
            <person name="Shea T."/>
            <person name="Shenoy N."/>
            <person name="Sisk P."/>
            <person name="Stolte C."/>
            <person name="Sykes S."/>
            <person name="Yandava C."/>
            <person name="Wortman J."/>
            <person name="Nusbaum C."/>
            <person name="Birren B."/>
        </authorList>
    </citation>
    <scope>NUCLEOTIDE SEQUENCE</scope>
    <source>
        <strain evidence="9">R3-111a-1</strain>
    </source>
</reference>
<comment type="subcellular location">
    <subcellularLocation>
        <location evidence="1">Membrane</location>
        <topology evidence="1">Multi-pass membrane protein</topology>
    </subcellularLocation>
</comment>
<keyword evidence="11" id="KW-1185">Reference proteome</keyword>
<keyword evidence="4 7" id="KW-0472">Membrane</keyword>
<evidence type="ECO:0000313" key="11">
    <source>
        <dbReference type="Proteomes" id="UP000006039"/>
    </source>
</evidence>
<reference evidence="10" key="4">
    <citation type="journal article" date="2015" name="G3 (Bethesda)">
        <title>Genome sequences of three phytopathogenic species of the Magnaporthaceae family of fungi.</title>
        <authorList>
            <person name="Okagaki L.H."/>
            <person name="Nunes C.C."/>
            <person name="Sailsbery J."/>
            <person name="Clay B."/>
            <person name="Brown D."/>
            <person name="John T."/>
            <person name="Oh Y."/>
            <person name="Young N."/>
            <person name="Fitzgerald M."/>
            <person name="Haas B.J."/>
            <person name="Zeng Q."/>
            <person name="Young S."/>
            <person name="Adiconis X."/>
            <person name="Fan L."/>
            <person name="Levin J.Z."/>
            <person name="Mitchell T.K."/>
            <person name="Okubara P.A."/>
            <person name="Farman M.L."/>
            <person name="Kohn L.M."/>
            <person name="Birren B."/>
            <person name="Ma L.-J."/>
            <person name="Dean R.A."/>
        </authorList>
    </citation>
    <scope>NUCLEOTIDE SEQUENCE</scope>
    <source>
        <strain evidence="10">R3-111a-1</strain>
    </source>
</reference>
<keyword evidence="2 7" id="KW-0812">Transmembrane</keyword>
<feature type="domain" description="Rhodopsin" evidence="8">
    <location>
        <begin position="1"/>
        <end position="126"/>
    </location>
</feature>
<feature type="transmembrane region" description="Helical" evidence="7">
    <location>
        <begin position="21"/>
        <end position="45"/>
    </location>
</feature>
<protein>
    <recommendedName>
        <fullName evidence="8">Rhodopsin domain-containing protein</fullName>
    </recommendedName>
</protein>
<reference evidence="9" key="2">
    <citation type="submission" date="2010-07" db="EMBL/GenBank/DDBJ databases">
        <authorList>
            <consortium name="The Broad Institute Genome Sequencing Platform"/>
            <consortium name="Broad Institute Genome Sequencing Center for Infectious Disease"/>
            <person name="Ma L.-J."/>
            <person name="Dead R."/>
            <person name="Young S."/>
            <person name="Zeng Q."/>
            <person name="Koehrsen M."/>
            <person name="Alvarado L."/>
            <person name="Berlin A."/>
            <person name="Chapman S.B."/>
            <person name="Chen Z."/>
            <person name="Freedman E."/>
            <person name="Gellesch M."/>
            <person name="Goldberg J."/>
            <person name="Griggs A."/>
            <person name="Gujja S."/>
            <person name="Heilman E.R."/>
            <person name="Heiman D."/>
            <person name="Hepburn T."/>
            <person name="Howarth C."/>
            <person name="Jen D."/>
            <person name="Larson L."/>
            <person name="Mehta T."/>
            <person name="Neiman D."/>
            <person name="Pearson M."/>
            <person name="Roberts A."/>
            <person name="Saif S."/>
            <person name="Shea T."/>
            <person name="Shenoy N."/>
            <person name="Sisk P."/>
            <person name="Stolte C."/>
            <person name="Sykes S."/>
            <person name="Walk T."/>
            <person name="White J."/>
            <person name="Yandava C."/>
            <person name="Haas B."/>
            <person name="Nusbaum C."/>
            <person name="Birren B."/>
        </authorList>
    </citation>
    <scope>NUCLEOTIDE SEQUENCE</scope>
    <source>
        <strain evidence="9">R3-111a-1</strain>
    </source>
</reference>
<feature type="transmembrane region" description="Helical" evidence="7">
    <location>
        <begin position="65"/>
        <end position="89"/>
    </location>
</feature>
<reference evidence="11" key="1">
    <citation type="submission" date="2010-07" db="EMBL/GenBank/DDBJ databases">
        <title>The genome sequence of Gaeumannomyces graminis var. tritici strain R3-111a-1.</title>
        <authorList>
            <consortium name="The Broad Institute Genome Sequencing Platform"/>
            <person name="Ma L.-J."/>
            <person name="Dead R."/>
            <person name="Young S."/>
            <person name="Zeng Q."/>
            <person name="Koehrsen M."/>
            <person name="Alvarado L."/>
            <person name="Berlin A."/>
            <person name="Chapman S.B."/>
            <person name="Chen Z."/>
            <person name="Freedman E."/>
            <person name="Gellesch M."/>
            <person name="Goldberg J."/>
            <person name="Griggs A."/>
            <person name="Gujja S."/>
            <person name="Heilman E.R."/>
            <person name="Heiman D."/>
            <person name="Hepburn T."/>
            <person name="Howarth C."/>
            <person name="Jen D."/>
            <person name="Larson L."/>
            <person name="Mehta T."/>
            <person name="Neiman D."/>
            <person name="Pearson M."/>
            <person name="Roberts A."/>
            <person name="Saif S."/>
            <person name="Shea T."/>
            <person name="Shenoy N."/>
            <person name="Sisk P."/>
            <person name="Stolte C."/>
            <person name="Sykes S."/>
            <person name="Walk T."/>
            <person name="White J."/>
            <person name="Yandava C."/>
            <person name="Haas B."/>
            <person name="Nusbaum C."/>
            <person name="Birren B."/>
        </authorList>
    </citation>
    <scope>NUCLEOTIDE SEQUENCE [LARGE SCALE GENOMIC DNA]</scope>
    <source>
        <strain evidence="11">R3-111a-1</strain>
    </source>
</reference>
<keyword evidence="3 7" id="KW-1133">Transmembrane helix</keyword>
<dbReference type="HOGENOM" id="CLU_028200_25_2_1"/>